<proteinExistence type="predicted"/>
<reference evidence="2" key="1">
    <citation type="submission" date="2021-10" db="EMBL/GenBank/DDBJ databases">
        <title>Streptomyces nigrumlapis sp.nov.,an antimicrobial producing actinobacterium isolated from Black Gobi rocks.</title>
        <authorList>
            <person name="Wen Y."/>
            <person name="Zhang W."/>
            <person name="Liu X.G."/>
        </authorList>
    </citation>
    <scope>NUCLEOTIDE SEQUENCE</scope>
    <source>
        <strain evidence="2">ST13-2-2</strain>
    </source>
</reference>
<protein>
    <submittedName>
        <fullName evidence="2">Uncharacterized protein</fullName>
    </submittedName>
</protein>
<keyword evidence="1" id="KW-0732">Signal</keyword>
<evidence type="ECO:0000256" key="1">
    <source>
        <dbReference type="SAM" id="SignalP"/>
    </source>
</evidence>
<evidence type="ECO:0000313" key="3">
    <source>
        <dbReference type="Proteomes" id="UP000830115"/>
    </source>
</evidence>
<evidence type="ECO:0000313" key="2">
    <source>
        <dbReference type="EMBL" id="UQA94917.1"/>
    </source>
</evidence>
<accession>A0ABY4MB01</accession>
<feature type="chain" id="PRO_5046643192" evidence="1">
    <location>
        <begin position="40"/>
        <end position="89"/>
    </location>
</feature>
<feature type="signal peptide" evidence="1">
    <location>
        <begin position="1"/>
        <end position="39"/>
    </location>
</feature>
<gene>
    <name evidence="2" type="ORF">K9S39_26425</name>
</gene>
<dbReference type="EMBL" id="CP086322">
    <property type="protein sequence ID" value="UQA94917.1"/>
    <property type="molecule type" value="Genomic_DNA"/>
</dbReference>
<dbReference type="RefSeq" id="WP_248865771.1">
    <property type="nucleotide sequence ID" value="NZ_CP086322.1"/>
</dbReference>
<sequence>MVVTIPVAARWQRMNTTRRALAVLTLAGAALPFSGVAHADEILNNMNAAIEIDRSKNHYGVTYGASVNSGRGNVINPQTLISGIAGSAH</sequence>
<organism evidence="2 3">
    <name type="scientific">Streptomyces halobius</name>
    <dbReference type="NCBI Taxonomy" id="2879846"/>
    <lineage>
        <taxon>Bacteria</taxon>
        <taxon>Bacillati</taxon>
        <taxon>Actinomycetota</taxon>
        <taxon>Actinomycetes</taxon>
        <taxon>Kitasatosporales</taxon>
        <taxon>Streptomycetaceae</taxon>
        <taxon>Streptomyces</taxon>
    </lineage>
</organism>
<name>A0ABY4MB01_9ACTN</name>
<dbReference type="Proteomes" id="UP000830115">
    <property type="component" value="Chromosome"/>
</dbReference>
<keyword evidence="3" id="KW-1185">Reference proteome</keyword>